<organism evidence="1 2">
    <name type="scientific">Streptomyces chitinivorans</name>
    <dbReference type="NCBI Taxonomy" id="1257027"/>
    <lineage>
        <taxon>Bacteria</taxon>
        <taxon>Bacillati</taxon>
        <taxon>Actinomycetota</taxon>
        <taxon>Actinomycetes</taxon>
        <taxon>Kitasatosporales</taxon>
        <taxon>Streptomycetaceae</taxon>
        <taxon>Streptomyces</taxon>
    </lineage>
</organism>
<sequence length="41" mass="4268">MFKAVADALRTVGGAIATVVTLPFRLLARLFGGASHAGRRV</sequence>
<keyword evidence="2" id="KW-1185">Reference proteome</keyword>
<evidence type="ECO:0000313" key="2">
    <source>
        <dbReference type="Proteomes" id="UP001607069"/>
    </source>
</evidence>
<evidence type="ECO:0000313" key="1">
    <source>
        <dbReference type="EMBL" id="MFH0248195.1"/>
    </source>
</evidence>
<dbReference type="EMBL" id="JBIHMK010000020">
    <property type="protein sequence ID" value="MFH0248195.1"/>
    <property type="molecule type" value="Genomic_DNA"/>
</dbReference>
<dbReference type="RefSeq" id="WP_279948859.1">
    <property type="nucleotide sequence ID" value="NZ_BAABEN010000017.1"/>
</dbReference>
<dbReference type="Proteomes" id="UP001607069">
    <property type="component" value="Unassembled WGS sequence"/>
</dbReference>
<accession>A0ABW7HQR1</accession>
<reference evidence="1 2" key="1">
    <citation type="submission" date="2024-10" db="EMBL/GenBank/DDBJ databases">
        <authorList>
            <person name="Cho J.-C."/>
        </authorList>
    </citation>
    <scope>NUCLEOTIDE SEQUENCE [LARGE SCALE GENOMIC DNA]</scope>
    <source>
        <strain evidence="1 2">KCTC29696</strain>
    </source>
</reference>
<protein>
    <submittedName>
        <fullName evidence="1">LPFR motif small protein</fullName>
    </submittedName>
</protein>
<proteinExistence type="predicted"/>
<dbReference type="InterPro" id="IPR049849">
    <property type="entry name" value="LPFR_strepto"/>
</dbReference>
<comment type="caution">
    <text evidence="1">The sequence shown here is derived from an EMBL/GenBank/DDBJ whole genome shotgun (WGS) entry which is preliminary data.</text>
</comment>
<dbReference type="NCBIfam" id="NF040918">
    <property type="entry name" value="LPFR_fam"/>
    <property type="match status" value="1"/>
</dbReference>
<gene>
    <name evidence="1" type="ORF">ACG5V6_08220</name>
</gene>
<name>A0ABW7HQR1_9ACTN</name>